<feature type="region of interest" description="Disordered" evidence="1">
    <location>
        <begin position="95"/>
        <end position="117"/>
    </location>
</feature>
<evidence type="ECO:0000256" key="1">
    <source>
        <dbReference type="SAM" id="MobiDB-lite"/>
    </source>
</evidence>
<feature type="region of interest" description="Disordered" evidence="1">
    <location>
        <begin position="17"/>
        <end position="36"/>
    </location>
</feature>
<organism evidence="2 3">
    <name type="scientific">Datura stramonium</name>
    <name type="common">Jimsonweed</name>
    <name type="synonym">Common thornapple</name>
    <dbReference type="NCBI Taxonomy" id="4076"/>
    <lineage>
        <taxon>Eukaryota</taxon>
        <taxon>Viridiplantae</taxon>
        <taxon>Streptophyta</taxon>
        <taxon>Embryophyta</taxon>
        <taxon>Tracheophyta</taxon>
        <taxon>Spermatophyta</taxon>
        <taxon>Magnoliopsida</taxon>
        <taxon>eudicotyledons</taxon>
        <taxon>Gunneridae</taxon>
        <taxon>Pentapetalae</taxon>
        <taxon>asterids</taxon>
        <taxon>lamiids</taxon>
        <taxon>Solanales</taxon>
        <taxon>Solanaceae</taxon>
        <taxon>Solanoideae</taxon>
        <taxon>Datureae</taxon>
        <taxon>Datura</taxon>
    </lineage>
</organism>
<accession>A0ABS8VMN5</accession>
<reference evidence="2 3" key="1">
    <citation type="journal article" date="2021" name="BMC Genomics">
        <title>Datura genome reveals duplications of psychoactive alkaloid biosynthetic genes and high mutation rate following tissue culture.</title>
        <authorList>
            <person name="Rajewski A."/>
            <person name="Carter-House D."/>
            <person name="Stajich J."/>
            <person name="Litt A."/>
        </authorList>
    </citation>
    <scope>NUCLEOTIDE SEQUENCE [LARGE SCALE GENOMIC DNA]</scope>
    <source>
        <strain evidence="2">AR-01</strain>
    </source>
</reference>
<evidence type="ECO:0000313" key="2">
    <source>
        <dbReference type="EMBL" id="MCE0481549.1"/>
    </source>
</evidence>
<proteinExistence type="predicted"/>
<feature type="compositionally biased region" description="Polar residues" evidence="1">
    <location>
        <begin position="95"/>
        <end position="106"/>
    </location>
</feature>
<evidence type="ECO:0000313" key="3">
    <source>
        <dbReference type="Proteomes" id="UP000823775"/>
    </source>
</evidence>
<gene>
    <name evidence="2" type="ORF">HAX54_039372</name>
</gene>
<comment type="caution">
    <text evidence="2">The sequence shown here is derived from an EMBL/GenBank/DDBJ whole genome shotgun (WGS) entry which is preliminary data.</text>
</comment>
<dbReference type="Proteomes" id="UP000823775">
    <property type="component" value="Unassembled WGS sequence"/>
</dbReference>
<name>A0ABS8VMN5_DATST</name>
<keyword evidence="3" id="KW-1185">Reference proteome</keyword>
<dbReference type="EMBL" id="JACEIK010005451">
    <property type="protein sequence ID" value="MCE0481549.1"/>
    <property type="molecule type" value="Genomic_DNA"/>
</dbReference>
<sequence>MLVVQPTFVTVGIARGPAKRDKHKAQDPVHIANGMHRPIEVENEIGGSGATGAMLTPSIVGDFTDNPKEMTQSKNATTYIDPKVGQSMEHLCGTTASQRKLEFTQQPGPPIQEKNLG</sequence>
<protein>
    <submittedName>
        <fullName evidence="2">Uncharacterized protein</fullName>
    </submittedName>
</protein>